<comment type="subcellular location">
    <subcellularLocation>
        <location evidence="1">Membrane</location>
        <topology evidence="1">Multi-pass membrane protein</topology>
    </subcellularLocation>
</comment>
<feature type="transmembrane region" description="Helical" evidence="10">
    <location>
        <begin position="188"/>
        <end position="211"/>
    </location>
</feature>
<keyword evidence="3" id="KW-0813">Transport</keyword>
<evidence type="ECO:0000256" key="10">
    <source>
        <dbReference type="SAM" id="Phobius"/>
    </source>
</evidence>
<dbReference type="GO" id="GO:0030964">
    <property type="term" value="C:NADH dehydrogenase complex"/>
    <property type="evidence" value="ECO:0007669"/>
    <property type="project" value="TreeGrafter"/>
</dbReference>
<dbReference type="OrthoDB" id="2686308at2759"/>
<feature type="transmembrane region" description="Helical" evidence="10">
    <location>
        <begin position="159"/>
        <end position="181"/>
    </location>
</feature>
<dbReference type="AlphaFoldDB" id="A0A250WZV3"/>
<evidence type="ECO:0000256" key="1">
    <source>
        <dbReference type="ARBA" id="ARBA00004141"/>
    </source>
</evidence>
<dbReference type="EMBL" id="BEGY01000017">
    <property type="protein sequence ID" value="GAX76361.1"/>
    <property type="molecule type" value="Genomic_DNA"/>
</dbReference>
<dbReference type="PANTHER" id="PTHR11434:SF16">
    <property type="entry name" value="NADH-UBIQUINONE OXIDOREDUCTASE CHAIN 4L"/>
    <property type="match status" value="1"/>
</dbReference>
<dbReference type="GO" id="GO:0048038">
    <property type="term" value="F:quinone binding"/>
    <property type="evidence" value="ECO:0007669"/>
    <property type="project" value="UniProtKB-KW"/>
</dbReference>
<dbReference type="HAMAP" id="MF_01456">
    <property type="entry name" value="NDH1_NuoK"/>
    <property type="match status" value="1"/>
</dbReference>
<keyword evidence="8 10" id="KW-1133">Transmembrane helix</keyword>
<evidence type="ECO:0000256" key="5">
    <source>
        <dbReference type="ARBA" id="ARBA00022719"/>
    </source>
</evidence>
<comment type="caution">
    <text evidence="11">The sequence shown here is derived from an EMBL/GenBank/DDBJ whole genome shotgun (WGS) entry which is preliminary data.</text>
</comment>
<keyword evidence="6" id="KW-0521">NADP</keyword>
<comment type="similarity">
    <text evidence="2">Belongs to the complex I subunit 4L family.</text>
</comment>
<dbReference type="InterPro" id="IPR039428">
    <property type="entry name" value="NUOK/Mnh_C1-like"/>
</dbReference>
<dbReference type="PANTHER" id="PTHR11434">
    <property type="entry name" value="NADH-UBIQUINONE OXIDOREDUCTASE SUBUNIT ND4L"/>
    <property type="match status" value="1"/>
</dbReference>
<reference evidence="11 12" key="1">
    <citation type="submission" date="2017-08" db="EMBL/GenBank/DDBJ databases">
        <title>Acidophilic green algal genome provides insights into adaptation to an acidic environment.</title>
        <authorList>
            <person name="Hirooka S."/>
            <person name="Hirose Y."/>
            <person name="Kanesaki Y."/>
            <person name="Higuchi S."/>
            <person name="Fujiwara T."/>
            <person name="Onuma R."/>
            <person name="Era A."/>
            <person name="Ohbayashi R."/>
            <person name="Uzuka A."/>
            <person name="Nozaki H."/>
            <person name="Yoshikawa H."/>
            <person name="Miyagishima S.Y."/>
        </authorList>
    </citation>
    <scope>NUCLEOTIDE SEQUENCE [LARGE SCALE GENOMIC DNA]</scope>
    <source>
        <strain evidence="11 12">NIES-2499</strain>
    </source>
</reference>
<keyword evidence="5" id="KW-0874">Quinone</keyword>
<evidence type="ECO:0000256" key="4">
    <source>
        <dbReference type="ARBA" id="ARBA00022692"/>
    </source>
</evidence>
<dbReference type="InterPro" id="IPR001133">
    <property type="entry name" value="NADH_UbQ_OxRdtase_chain4L/K"/>
</dbReference>
<keyword evidence="9 10" id="KW-0472">Membrane</keyword>
<keyword evidence="12" id="KW-1185">Reference proteome</keyword>
<dbReference type="Proteomes" id="UP000232323">
    <property type="component" value="Unassembled WGS sequence"/>
</dbReference>
<organism evidence="11 12">
    <name type="scientific">Chlamydomonas eustigma</name>
    <dbReference type="NCBI Taxonomy" id="1157962"/>
    <lineage>
        <taxon>Eukaryota</taxon>
        <taxon>Viridiplantae</taxon>
        <taxon>Chlorophyta</taxon>
        <taxon>core chlorophytes</taxon>
        <taxon>Chlorophyceae</taxon>
        <taxon>CS clade</taxon>
        <taxon>Chlamydomonadales</taxon>
        <taxon>Chlamydomonadaceae</taxon>
        <taxon>Chlamydomonas</taxon>
    </lineage>
</organism>
<dbReference type="STRING" id="1157962.A0A250WZV3"/>
<evidence type="ECO:0000256" key="8">
    <source>
        <dbReference type="ARBA" id="ARBA00022989"/>
    </source>
</evidence>
<dbReference type="NCBIfam" id="NF004320">
    <property type="entry name" value="PRK05715.1-2"/>
    <property type="match status" value="1"/>
</dbReference>
<accession>A0A250WZV3</accession>
<dbReference type="Gene3D" id="1.10.287.3510">
    <property type="match status" value="1"/>
</dbReference>
<name>A0A250WZV3_9CHLO</name>
<proteinExistence type="inferred from homology"/>
<evidence type="ECO:0000256" key="7">
    <source>
        <dbReference type="ARBA" id="ARBA00022957"/>
    </source>
</evidence>
<dbReference type="GO" id="GO:0016651">
    <property type="term" value="F:oxidoreductase activity, acting on NAD(P)H"/>
    <property type="evidence" value="ECO:0007669"/>
    <property type="project" value="InterPro"/>
</dbReference>
<keyword evidence="4 10" id="KW-0812">Transmembrane</keyword>
<evidence type="ECO:0000256" key="9">
    <source>
        <dbReference type="ARBA" id="ARBA00023136"/>
    </source>
</evidence>
<evidence type="ECO:0000256" key="6">
    <source>
        <dbReference type="ARBA" id="ARBA00022857"/>
    </source>
</evidence>
<evidence type="ECO:0000256" key="2">
    <source>
        <dbReference type="ARBA" id="ARBA00010519"/>
    </source>
</evidence>
<dbReference type="GO" id="GO:0042773">
    <property type="term" value="P:ATP synthesis coupled electron transport"/>
    <property type="evidence" value="ECO:0007669"/>
    <property type="project" value="InterPro"/>
</dbReference>
<feature type="transmembrane region" description="Helical" evidence="10">
    <location>
        <begin position="217"/>
        <end position="242"/>
    </location>
</feature>
<evidence type="ECO:0000313" key="12">
    <source>
        <dbReference type="Proteomes" id="UP000232323"/>
    </source>
</evidence>
<protein>
    <recommendedName>
        <fullName evidence="13">NADH dehydrogenase subunit 4L</fullName>
    </recommendedName>
</protein>
<evidence type="ECO:0000256" key="3">
    <source>
        <dbReference type="ARBA" id="ARBA00022448"/>
    </source>
</evidence>
<gene>
    <name evidence="11" type="ORF">CEUSTIGMA_g3807.t1</name>
</gene>
<evidence type="ECO:0000313" key="11">
    <source>
        <dbReference type="EMBL" id="GAX76361.1"/>
    </source>
</evidence>
<evidence type="ECO:0008006" key="13">
    <source>
        <dbReference type="Google" id="ProtNLM"/>
    </source>
</evidence>
<dbReference type="Pfam" id="PF00420">
    <property type="entry name" value="Oxidored_q2"/>
    <property type="match status" value="1"/>
</dbReference>
<keyword evidence="7" id="KW-0618">Plastoquinone</keyword>
<sequence length="257" mass="28333">MSVQKLLRLIPKGIVHSFHHQTGAVSSTQSATESLFRAWSRNFHSEGAESYSPSIATSYSIGQPKDLDTVSERDNSHRRVSCLSMPEIQRARQALGLTSLVQPTAESTSFTPNSLAYRPSLFNHVPVKGFRLGLQQRQLAPRGLNAVQNRSYHISEGELLGSAYLMTTEIMFWSGLIGAVVFRRNIIVMLLCTEIVMLACNMNFLFAAAYLNDMTGVIMSITITTIAACETAIGLALCVTYFHIRSATDVEALNLLK</sequence>